<accession>A0A6G0YEZ1</accession>
<dbReference type="Proteomes" id="UP000478052">
    <property type="component" value="Unassembled WGS sequence"/>
</dbReference>
<protein>
    <submittedName>
        <fullName evidence="1">Uncharacterized protein</fullName>
    </submittedName>
</protein>
<comment type="caution">
    <text evidence="1">The sequence shown here is derived from an EMBL/GenBank/DDBJ whole genome shotgun (WGS) entry which is preliminary data.</text>
</comment>
<evidence type="ECO:0000313" key="2">
    <source>
        <dbReference type="Proteomes" id="UP000478052"/>
    </source>
</evidence>
<proteinExistence type="predicted"/>
<evidence type="ECO:0000313" key="1">
    <source>
        <dbReference type="EMBL" id="KAF0754742.1"/>
    </source>
</evidence>
<dbReference type="EMBL" id="VUJU01004325">
    <property type="protein sequence ID" value="KAF0754742.1"/>
    <property type="molecule type" value="Genomic_DNA"/>
</dbReference>
<name>A0A6G0YEZ1_APHCR</name>
<feature type="non-terminal residue" evidence="1">
    <location>
        <position position="1"/>
    </location>
</feature>
<keyword evidence="2" id="KW-1185">Reference proteome</keyword>
<sequence>LYFSFCILRGHHTTHVLYQFYKWVAYRIYVQKIMFSSVSLKIRVNRPIIHLDGKDIICVCMLVF</sequence>
<reference evidence="1 2" key="1">
    <citation type="submission" date="2019-08" db="EMBL/GenBank/DDBJ databases">
        <title>Whole genome of Aphis craccivora.</title>
        <authorList>
            <person name="Voronova N.V."/>
            <person name="Shulinski R.S."/>
            <person name="Bandarenka Y.V."/>
            <person name="Zhorov D.G."/>
            <person name="Warner D."/>
        </authorList>
    </citation>
    <scope>NUCLEOTIDE SEQUENCE [LARGE SCALE GENOMIC DNA]</scope>
    <source>
        <strain evidence="1">180601</strain>
        <tissue evidence="1">Whole Body</tissue>
    </source>
</reference>
<gene>
    <name evidence="1" type="ORF">FWK35_00019129</name>
</gene>
<dbReference type="AlphaFoldDB" id="A0A6G0YEZ1"/>
<organism evidence="1 2">
    <name type="scientific">Aphis craccivora</name>
    <name type="common">Cowpea aphid</name>
    <dbReference type="NCBI Taxonomy" id="307492"/>
    <lineage>
        <taxon>Eukaryota</taxon>
        <taxon>Metazoa</taxon>
        <taxon>Ecdysozoa</taxon>
        <taxon>Arthropoda</taxon>
        <taxon>Hexapoda</taxon>
        <taxon>Insecta</taxon>
        <taxon>Pterygota</taxon>
        <taxon>Neoptera</taxon>
        <taxon>Paraneoptera</taxon>
        <taxon>Hemiptera</taxon>
        <taxon>Sternorrhyncha</taxon>
        <taxon>Aphidomorpha</taxon>
        <taxon>Aphidoidea</taxon>
        <taxon>Aphididae</taxon>
        <taxon>Aphidini</taxon>
        <taxon>Aphis</taxon>
        <taxon>Aphis</taxon>
    </lineage>
</organism>